<comment type="caution">
    <text evidence="3">The sequence shown here is derived from an EMBL/GenBank/DDBJ whole genome shotgun (WGS) entry which is preliminary data.</text>
</comment>
<evidence type="ECO:0000313" key="4">
    <source>
        <dbReference type="Proteomes" id="UP001501218"/>
    </source>
</evidence>
<feature type="compositionally biased region" description="Low complexity" evidence="1">
    <location>
        <begin position="82"/>
        <end position="98"/>
    </location>
</feature>
<accession>A0ABN3G7Q2</accession>
<keyword evidence="4" id="KW-1185">Reference proteome</keyword>
<proteinExistence type="predicted"/>
<dbReference type="Proteomes" id="UP001501218">
    <property type="component" value="Unassembled WGS sequence"/>
</dbReference>
<feature type="signal peptide" evidence="2">
    <location>
        <begin position="1"/>
        <end position="24"/>
    </location>
</feature>
<evidence type="ECO:0000256" key="2">
    <source>
        <dbReference type="SAM" id="SignalP"/>
    </source>
</evidence>
<protein>
    <submittedName>
        <fullName evidence="3">Uncharacterized protein</fullName>
    </submittedName>
</protein>
<sequence length="195" mass="20110">MNPGKHAALIAGLALALSGCIGTAEEEKPAPPPPSVSEQEQPPPSQDVEPAPAAPPAGSPADNCELNPADVDAQTKARCGLSTSGSSTGPSPGSGAPPEGDHSFETFCSEGLLGPEHGCPSALTPEDDGPGSSYTNPESPQYQQYREDTGYPYPEEQYDELHGYQQCGTACGQDPTSGELQHQHGCEQGYITEGC</sequence>
<feature type="region of interest" description="Disordered" evidence="1">
    <location>
        <begin position="23"/>
        <end position="155"/>
    </location>
</feature>
<dbReference type="EMBL" id="BAAARA010000007">
    <property type="protein sequence ID" value="GAA2345937.1"/>
    <property type="molecule type" value="Genomic_DNA"/>
</dbReference>
<dbReference type="PROSITE" id="PS51257">
    <property type="entry name" value="PROKAR_LIPOPROTEIN"/>
    <property type="match status" value="1"/>
</dbReference>
<dbReference type="RefSeq" id="WP_344130103.1">
    <property type="nucleotide sequence ID" value="NZ_BAAARA010000007.1"/>
</dbReference>
<feature type="chain" id="PRO_5046569161" evidence="2">
    <location>
        <begin position="25"/>
        <end position="195"/>
    </location>
</feature>
<feature type="compositionally biased region" description="Polar residues" evidence="1">
    <location>
        <begin position="132"/>
        <end position="144"/>
    </location>
</feature>
<feature type="compositionally biased region" description="Pro residues" evidence="1">
    <location>
        <begin position="30"/>
        <end position="45"/>
    </location>
</feature>
<name>A0ABN3G7Q2_9PSEU</name>
<keyword evidence="2" id="KW-0732">Signal</keyword>
<evidence type="ECO:0000256" key="1">
    <source>
        <dbReference type="SAM" id="MobiDB-lite"/>
    </source>
</evidence>
<gene>
    <name evidence="3" type="ORF">GCM10009854_23510</name>
</gene>
<organism evidence="3 4">
    <name type="scientific">Saccharopolyspora halophila</name>
    <dbReference type="NCBI Taxonomy" id="405551"/>
    <lineage>
        <taxon>Bacteria</taxon>
        <taxon>Bacillati</taxon>
        <taxon>Actinomycetota</taxon>
        <taxon>Actinomycetes</taxon>
        <taxon>Pseudonocardiales</taxon>
        <taxon>Pseudonocardiaceae</taxon>
        <taxon>Saccharopolyspora</taxon>
    </lineage>
</organism>
<evidence type="ECO:0000313" key="3">
    <source>
        <dbReference type="EMBL" id="GAA2345937.1"/>
    </source>
</evidence>
<reference evidence="3 4" key="1">
    <citation type="journal article" date="2019" name="Int. J. Syst. Evol. Microbiol.">
        <title>The Global Catalogue of Microorganisms (GCM) 10K type strain sequencing project: providing services to taxonomists for standard genome sequencing and annotation.</title>
        <authorList>
            <consortium name="The Broad Institute Genomics Platform"/>
            <consortium name="The Broad Institute Genome Sequencing Center for Infectious Disease"/>
            <person name="Wu L."/>
            <person name="Ma J."/>
        </authorList>
    </citation>
    <scope>NUCLEOTIDE SEQUENCE [LARGE SCALE GENOMIC DNA]</scope>
    <source>
        <strain evidence="3 4">JCM 16221</strain>
    </source>
</reference>